<dbReference type="PANTHER" id="PTHR30153">
    <property type="entry name" value="REPLICATIVE DNA HELICASE DNAB"/>
    <property type="match status" value="1"/>
</dbReference>
<dbReference type="EMBL" id="AQHW01000025">
    <property type="protein sequence ID" value="KKB49232.1"/>
    <property type="molecule type" value="Genomic_DNA"/>
</dbReference>
<dbReference type="Pfam" id="PF03796">
    <property type="entry name" value="DnaB_C"/>
    <property type="match status" value="1"/>
</dbReference>
<dbReference type="Gene3D" id="1.10.860.10">
    <property type="entry name" value="DNAb Helicase, Chain A"/>
    <property type="match status" value="1"/>
</dbReference>
<keyword evidence="7" id="KW-0067">ATP-binding</keyword>
<dbReference type="GO" id="GO:0005524">
    <property type="term" value="F:ATP binding"/>
    <property type="evidence" value="ECO:0007669"/>
    <property type="project" value="UniProtKB-KW"/>
</dbReference>
<dbReference type="EC" id="5.6.2.3" evidence="10"/>
<evidence type="ECO:0000256" key="2">
    <source>
        <dbReference type="ARBA" id="ARBA00022515"/>
    </source>
</evidence>
<keyword evidence="5" id="KW-0378">Hydrolase</keyword>
<comment type="caution">
    <text evidence="13">The sequence shown here is derived from an EMBL/GenBank/DDBJ whole genome shotgun (WGS) entry which is preliminary data.</text>
</comment>
<comment type="similarity">
    <text evidence="1">Belongs to the helicase family. DnaB subfamily.</text>
</comment>
<evidence type="ECO:0000256" key="9">
    <source>
        <dbReference type="ARBA" id="ARBA00023235"/>
    </source>
</evidence>
<dbReference type="GO" id="GO:0005829">
    <property type="term" value="C:cytosol"/>
    <property type="evidence" value="ECO:0007669"/>
    <property type="project" value="TreeGrafter"/>
</dbReference>
<keyword evidence="2" id="KW-0639">Primosome</keyword>
<evidence type="ECO:0000256" key="4">
    <source>
        <dbReference type="ARBA" id="ARBA00022741"/>
    </source>
</evidence>
<evidence type="ECO:0000256" key="3">
    <source>
        <dbReference type="ARBA" id="ARBA00022705"/>
    </source>
</evidence>
<gene>
    <name evidence="13" type="ORF">HMPREF1536_04296</name>
</gene>
<keyword evidence="9" id="KW-0413">Isomerase</keyword>
<dbReference type="InterPro" id="IPR007694">
    <property type="entry name" value="DNA_helicase_DnaB-like_C"/>
</dbReference>
<keyword evidence="8" id="KW-0238">DNA-binding</keyword>
<reference evidence="13 14" key="1">
    <citation type="submission" date="2013-04" db="EMBL/GenBank/DDBJ databases">
        <title>The Genome Sequence of Parabacteroides gordonii DSM 23371.</title>
        <authorList>
            <consortium name="The Broad Institute Genomics Platform"/>
            <person name="Earl A."/>
            <person name="Ward D."/>
            <person name="Feldgarden M."/>
            <person name="Gevers D."/>
            <person name="Martens E."/>
            <person name="Sakamoto M."/>
            <person name="Benno Y."/>
            <person name="Suzuki N."/>
            <person name="Matsunaga N."/>
            <person name="Koshihara K."/>
            <person name="Seki M."/>
            <person name="Komiya H."/>
            <person name="Walker B."/>
            <person name="Young S."/>
            <person name="Zeng Q."/>
            <person name="Gargeya S."/>
            <person name="Fitzgerald M."/>
            <person name="Haas B."/>
            <person name="Abouelleil A."/>
            <person name="Allen A.W."/>
            <person name="Alvarado L."/>
            <person name="Arachchi H.M."/>
            <person name="Berlin A.M."/>
            <person name="Chapman S.B."/>
            <person name="Gainer-Dewar J."/>
            <person name="Goldberg J."/>
            <person name="Griggs A."/>
            <person name="Gujja S."/>
            <person name="Hansen M."/>
            <person name="Howarth C."/>
            <person name="Imamovic A."/>
            <person name="Ireland A."/>
            <person name="Larimer J."/>
            <person name="McCowan C."/>
            <person name="Murphy C."/>
            <person name="Pearson M."/>
            <person name="Poon T.W."/>
            <person name="Priest M."/>
            <person name="Roberts A."/>
            <person name="Saif S."/>
            <person name="Shea T."/>
            <person name="Sisk P."/>
            <person name="Sykes S."/>
            <person name="Wortman J."/>
            <person name="Nusbaum C."/>
            <person name="Birren B."/>
        </authorList>
    </citation>
    <scope>NUCLEOTIDE SEQUENCE [LARGE SCALE GENOMIC DNA]</scope>
    <source>
        <strain evidence="13 14">MS-1</strain>
    </source>
</reference>
<dbReference type="HOGENOM" id="CLU_005373_0_2_10"/>
<keyword evidence="6 13" id="KW-0347">Helicase</keyword>
<dbReference type="SUPFAM" id="SSF52540">
    <property type="entry name" value="P-loop containing nucleoside triphosphate hydrolases"/>
    <property type="match status" value="1"/>
</dbReference>
<evidence type="ECO:0000259" key="12">
    <source>
        <dbReference type="PROSITE" id="PS51199"/>
    </source>
</evidence>
<evidence type="ECO:0000256" key="5">
    <source>
        <dbReference type="ARBA" id="ARBA00022801"/>
    </source>
</evidence>
<dbReference type="GO" id="GO:0016787">
    <property type="term" value="F:hydrolase activity"/>
    <property type="evidence" value="ECO:0007669"/>
    <property type="project" value="UniProtKB-KW"/>
</dbReference>
<evidence type="ECO:0000256" key="10">
    <source>
        <dbReference type="ARBA" id="ARBA00044969"/>
    </source>
</evidence>
<evidence type="ECO:0000256" key="8">
    <source>
        <dbReference type="ARBA" id="ARBA00023125"/>
    </source>
</evidence>
<evidence type="ECO:0000256" key="7">
    <source>
        <dbReference type="ARBA" id="ARBA00022840"/>
    </source>
</evidence>
<name>A0A0F5IVQ9_9BACT</name>
<dbReference type="PATRIC" id="fig|1203610.3.peg.4374"/>
<evidence type="ECO:0000256" key="6">
    <source>
        <dbReference type="ARBA" id="ARBA00022806"/>
    </source>
</evidence>
<comment type="catalytic activity">
    <reaction evidence="11">
        <text>ATP + H2O = ADP + phosphate + H(+)</text>
        <dbReference type="Rhea" id="RHEA:13065"/>
        <dbReference type="ChEBI" id="CHEBI:15377"/>
        <dbReference type="ChEBI" id="CHEBI:15378"/>
        <dbReference type="ChEBI" id="CHEBI:30616"/>
        <dbReference type="ChEBI" id="CHEBI:43474"/>
        <dbReference type="ChEBI" id="CHEBI:456216"/>
        <dbReference type="EC" id="5.6.2.3"/>
    </reaction>
</comment>
<dbReference type="PROSITE" id="PS51199">
    <property type="entry name" value="SF4_HELICASE"/>
    <property type="match status" value="1"/>
</dbReference>
<accession>A0A0F5IVQ9</accession>
<dbReference type="GO" id="GO:0003677">
    <property type="term" value="F:DNA binding"/>
    <property type="evidence" value="ECO:0007669"/>
    <property type="project" value="UniProtKB-KW"/>
</dbReference>
<organism evidence="13 14">
    <name type="scientific">Parabacteroides gordonii MS-1 = DSM 23371</name>
    <dbReference type="NCBI Taxonomy" id="1203610"/>
    <lineage>
        <taxon>Bacteria</taxon>
        <taxon>Pseudomonadati</taxon>
        <taxon>Bacteroidota</taxon>
        <taxon>Bacteroidia</taxon>
        <taxon>Bacteroidales</taxon>
        <taxon>Tannerellaceae</taxon>
        <taxon>Parabacteroides</taxon>
    </lineage>
</organism>
<dbReference type="InterPro" id="IPR027417">
    <property type="entry name" value="P-loop_NTPase"/>
</dbReference>
<dbReference type="GO" id="GO:0043139">
    <property type="term" value="F:5'-3' DNA helicase activity"/>
    <property type="evidence" value="ECO:0007669"/>
    <property type="project" value="UniProtKB-EC"/>
</dbReference>
<dbReference type="GO" id="GO:1990077">
    <property type="term" value="C:primosome complex"/>
    <property type="evidence" value="ECO:0007669"/>
    <property type="project" value="UniProtKB-KW"/>
</dbReference>
<dbReference type="STRING" id="1203610.HMPREF1536_04296"/>
<evidence type="ECO:0000313" key="14">
    <source>
        <dbReference type="Proteomes" id="UP000033035"/>
    </source>
</evidence>
<evidence type="ECO:0000256" key="1">
    <source>
        <dbReference type="ARBA" id="ARBA00008428"/>
    </source>
</evidence>
<keyword evidence="14" id="KW-1185">Reference proteome</keyword>
<dbReference type="InterPro" id="IPR016136">
    <property type="entry name" value="DNA_helicase_N/primase_C"/>
</dbReference>
<dbReference type="PANTHER" id="PTHR30153:SF2">
    <property type="entry name" value="REPLICATIVE DNA HELICASE"/>
    <property type="match status" value="1"/>
</dbReference>
<evidence type="ECO:0000256" key="11">
    <source>
        <dbReference type="ARBA" id="ARBA00048954"/>
    </source>
</evidence>
<dbReference type="Gene3D" id="3.40.50.300">
    <property type="entry name" value="P-loop containing nucleotide triphosphate hydrolases"/>
    <property type="match status" value="1"/>
</dbReference>
<evidence type="ECO:0000313" key="13">
    <source>
        <dbReference type="EMBL" id="KKB49232.1"/>
    </source>
</evidence>
<dbReference type="InterPro" id="IPR036185">
    <property type="entry name" value="DNA_heli_DnaB-like_N_sf"/>
</dbReference>
<dbReference type="AlphaFoldDB" id="A0A0F5IVQ9"/>
<keyword evidence="4" id="KW-0547">Nucleotide-binding</keyword>
<sequence length="463" mass="51391">MKEVQKSRREITPNINLAMEQAVIAGLLTSPDAIFDVIGRLKADMFSDSRISFVYRAILSLVESGTGVDMLTVENEMLRLDSSLYMQLNGLSFLTEMLLDVRTDSHIRIHADELLRCYTLRQLVNGLKEKETEAQLPSADLPELLTGVEDLAGRLRNGMARSASMEEAGSVAARVLAKSYQEQADREAGKITRILSGLYDLDALTGGLYKGELTVIAGRPSMGKSAVALWMALSMARKGIPVAFFSVEMSKEQNVIRLLSMISGIDADRLRFKGTLASDRVRLEQAQQELEHLPITLEYCGSDTIDDIRAKAQVLNKQGKLGALFIDYLNLINIVVSKNQLQETTDLALGSIARKTKLMAEEMEIPVILLAQLNREVDRRQGLHFPVLSDLRNSGAIEQVADVVIFVYRAEKYNITYDPKTKEDLRGVGLLLVAKNRNGATGAAKFRYNPAMTCLMDYDPRVI</sequence>
<feature type="domain" description="SF4 helicase" evidence="12">
    <location>
        <begin position="187"/>
        <end position="462"/>
    </location>
</feature>
<dbReference type="Pfam" id="PF00772">
    <property type="entry name" value="DnaB"/>
    <property type="match status" value="1"/>
</dbReference>
<proteinExistence type="inferred from homology"/>
<dbReference type="InterPro" id="IPR007693">
    <property type="entry name" value="DNA_helicase_DnaB-like_N"/>
</dbReference>
<dbReference type="GO" id="GO:0006269">
    <property type="term" value="P:DNA replication, synthesis of primer"/>
    <property type="evidence" value="ECO:0007669"/>
    <property type="project" value="UniProtKB-KW"/>
</dbReference>
<keyword evidence="3" id="KW-0235">DNA replication</keyword>
<dbReference type="Proteomes" id="UP000033035">
    <property type="component" value="Unassembled WGS sequence"/>
</dbReference>
<dbReference type="RefSeq" id="WP_044193120.1">
    <property type="nucleotide sequence ID" value="NZ_KE386763.1"/>
</dbReference>
<protein>
    <recommendedName>
        <fullName evidence="10">DNA 5'-3' helicase</fullName>
        <ecNumber evidence="10">5.6.2.3</ecNumber>
    </recommendedName>
</protein>
<dbReference type="SUPFAM" id="SSF48024">
    <property type="entry name" value="N-terminal domain of DnaB helicase"/>
    <property type="match status" value="1"/>
</dbReference>